<evidence type="ECO:0000313" key="1">
    <source>
        <dbReference type="EMBL" id="CAD2154314.1"/>
    </source>
</evidence>
<dbReference type="EMBL" id="CAJEWN010000055">
    <property type="protein sequence ID" value="CAD2154314.1"/>
    <property type="molecule type" value="Genomic_DNA"/>
</dbReference>
<dbReference type="Gene3D" id="2.60.120.920">
    <property type="match status" value="1"/>
</dbReference>
<accession>A0A6V7UEN0</accession>
<sequence>MDSISSKSSFNFSSSSSCSDEDFENLSTNFVSSNDTQSLKEELKFHNEKIVGLENKVKENNNILLQIDAKLDKFLNLNIFKEENKNKVNILHKMYPAPQINKNLPIFNSAQNYFDYNFLTLSKKFVSSANTFPLKDEAKISKSEADLFKEKNTKNILNEKKENINIVHEMVPAPQIEDYNKTFPAIKLNWPEPGFLLGKQIFDYSILQLDNYPFIKIINLKNNKWANILFDWGCCRNNCLNISQRGFCQKGNGIVRLRDNIAKYYLSTVKNGINRSFKIISERGFTPSKENNNLFYFEIKIIPEIEEECGWAVEIGLFKDNSQQFRVCSNGLFCSKTCLNSPYKQIPMFGCLIKPMDVVGCGIYFPQLNNEENNSAQLFFTINGKKKGKTIFIELNDDKDSLLFYPNVSLFCCSVEANFGTNKFFYKIGEFKE</sequence>
<evidence type="ECO:0000313" key="2">
    <source>
        <dbReference type="Proteomes" id="UP000580250"/>
    </source>
</evidence>
<dbReference type="InterPro" id="IPR043136">
    <property type="entry name" value="B30.2/SPRY_sf"/>
</dbReference>
<organism evidence="1 2">
    <name type="scientific">Meloidogyne enterolobii</name>
    <name type="common">Root-knot nematode worm</name>
    <name type="synonym">Meloidogyne mayaguensis</name>
    <dbReference type="NCBI Taxonomy" id="390850"/>
    <lineage>
        <taxon>Eukaryota</taxon>
        <taxon>Metazoa</taxon>
        <taxon>Ecdysozoa</taxon>
        <taxon>Nematoda</taxon>
        <taxon>Chromadorea</taxon>
        <taxon>Rhabditida</taxon>
        <taxon>Tylenchina</taxon>
        <taxon>Tylenchomorpha</taxon>
        <taxon>Tylenchoidea</taxon>
        <taxon>Meloidogynidae</taxon>
        <taxon>Meloidogyninae</taxon>
        <taxon>Meloidogyne</taxon>
    </lineage>
</organism>
<reference evidence="1 2" key="1">
    <citation type="submission" date="2020-08" db="EMBL/GenBank/DDBJ databases">
        <authorList>
            <person name="Koutsovoulos G."/>
            <person name="Danchin GJ E."/>
        </authorList>
    </citation>
    <scope>NUCLEOTIDE SEQUENCE [LARGE SCALE GENOMIC DNA]</scope>
</reference>
<dbReference type="Proteomes" id="UP000580250">
    <property type="component" value="Unassembled WGS sequence"/>
</dbReference>
<name>A0A6V7UEN0_MELEN</name>
<dbReference type="OrthoDB" id="5898634at2759"/>
<proteinExistence type="predicted"/>
<protein>
    <submittedName>
        <fullName evidence="1">Uncharacterized protein</fullName>
    </submittedName>
</protein>
<dbReference type="AlphaFoldDB" id="A0A6V7UEN0"/>
<gene>
    <name evidence="1" type="ORF">MENT_LOCUS11462</name>
</gene>
<dbReference type="PROSITE" id="PS51257">
    <property type="entry name" value="PROKAR_LIPOPROTEIN"/>
    <property type="match status" value="1"/>
</dbReference>
<comment type="caution">
    <text evidence="1">The sequence shown here is derived from an EMBL/GenBank/DDBJ whole genome shotgun (WGS) entry which is preliminary data.</text>
</comment>